<comment type="similarity">
    <text evidence="1 3">Belongs to the UPF0122 family.</text>
</comment>
<dbReference type="Pfam" id="PF04297">
    <property type="entry name" value="UPF0122"/>
    <property type="match status" value="1"/>
</dbReference>
<dbReference type="NCBIfam" id="NF001070">
    <property type="entry name" value="PRK00118.1-6"/>
    <property type="match status" value="1"/>
</dbReference>
<evidence type="ECO:0000313" key="7">
    <source>
        <dbReference type="EMBL" id="MBF7126649.1"/>
    </source>
</evidence>
<comment type="function">
    <text evidence="2 3">Might take part in the signal recognition particle (SRP) pathway. This is inferred from the conservation of its genetic proximity to ftsY/ffh. May be a regulatory protein.</text>
</comment>
<name>A0A1Y0VUY4_PEDPE</name>
<dbReference type="HAMAP" id="MF_00245">
    <property type="entry name" value="UPF0122"/>
    <property type="match status" value="1"/>
</dbReference>
<evidence type="ECO:0000313" key="5">
    <source>
        <dbReference type="EMBL" id="KAF0414899.1"/>
    </source>
</evidence>
<keyword evidence="10" id="KW-1185">Reference proteome</keyword>
<dbReference type="Gene3D" id="1.10.10.10">
    <property type="entry name" value="Winged helix-like DNA-binding domain superfamily/Winged helix DNA-binding domain"/>
    <property type="match status" value="1"/>
</dbReference>
<dbReference type="EMBL" id="WENB01000001">
    <property type="protein sequence ID" value="KAF0414899.1"/>
    <property type="molecule type" value="Genomic_DNA"/>
</dbReference>
<dbReference type="InterPro" id="IPR054831">
    <property type="entry name" value="UPF0122_fam_protein"/>
</dbReference>
<gene>
    <name evidence="5" type="ORF">GBO79_00820</name>
    <name evidence="6" type="ORF">ITQ90_02925</name>
    <name evidence="7" type="ORF">ITQ97_02200</name>
    <name evidence="8" type="ORF">PWB86_00815</name>
    <name evidence="4" type="ORF">S100892_01374</name>
</gene>
<keyword evidence="5" id="KW-0238">DNA-binding</keyword>
<evidence type="ECO:0000313" key="8">
    <source>
        <dbReference type="EMBL" id="WEA57458.1"/>
    </source>
</evidence>
<accession>A0A8G0ZG55</accession>
<evidence type="ECO:0000313" key="10">
    <source>
        <dbReference type="Proteomes" id="UP000472573"/>
    </source>
</evidence>
<reference evidence="10" key="4">
    <citation type="submission" date="2020-03" db="EMBL/GenBank/DDBJ databases">
        <title>SpeciesPrimer: A bioinformatics pipeline dedicated to the design of qPCR primers for the quantification of bacterial species.</title>
        <authorList>
            <person name="Dreier M."/>
            <person name="Berthoud H."/>
            <person name="Shani N."/>
            <person name="Wechsler D."/>
            <person name="Junier P."/>
        </authorList>
    </citation>
    <scope>NUCLEOTIDE SEQUENCE [LARGE SCALE GENOMIC DNA]</scope>
    <source>
        <strain evidence="10">FAM13073</strain>
    </source>
</reference>
<dbReference type="SMR" id="A0A1Y0VUY4"/>
<dbReference type="NCBIfam" id="NF001068">
    <property type="entry name" value="PRK00118.1-4"/>
    <property type="match status" value="1"/>
</dbReference>
<proteinExistence type="inferred from homology"/>
<dbReference type="RefSeq" id="WP_002833574.1">
    <property type="nucleotide sequence ID" value="NZ_BEWQ01000003.1"/>
</dbReference>
<accession>A0A1Y0VUY4</accession>
<reference evidence="5" key="2">
    <citation type="submission" date="2019-10" db="EMBL/GenBank/DDBJ databases">
        <authorList>
            <person name="Irmler S."/>
            <person name="Berthoud H."/>
            <person name="Roetschi A."/>
            <person name="Arias E."/>
            <person name="Shani N."/>
            <person name="Wuethrich D."/>
            <person name="Bruggmann R."/>
        </authorList>
    </citation>
    <scope>NUCLEOTIDE SEQUENCE</scope>
    <source>
        <strain evidence="5">FAM13073</strain>
    </source>
</reference>
<evidence type="ECO:0000313" key="9">
    <source>
        <dbReference type="Proteomes" id="UP000196118"/>
    </source>
</evidence>
<dbReference type="InterPro" id="IPR013324">
    <property type="entry name" value="RNA_pol_sigma_r3/r4-like"/>
</dbReference>
<dbReference type="SUPFAM" id="SSF88659">
    <property type="entry name" value="Sigma3 and sigma4 domains of RNA polymerase sigma factors"/>
    <property type="match status" value="1"/>
</dbReference>
<reference evidence="6" key="5">
    <citation type="submission" date="2020-11" db="EMBL/GenBank/DDBJ databases">
        <title>Antibiotic susceptibility profiles of Pediococcus pentosaceus from various origins and their implications for the safety assessment of strains with food-technology applications.</title>
        <authorList>
            <person name="Shani N."/>
            <person name="Oberhaensli S."/>
            <person name="Arias E."/>
        </authorList>
    </citation>
    <scope>NUCLEOTIDE SEQUENCE</scope>
    <source>
        <strain evidence="7">FAM 19164</strain>
        <strain evidence="6">FAM 24207</strain>
    </source>
</reference>
<evidence type="ECO:0000256" key="2">
    <source>
        <dbReference type="ARBA" id="ARBA00024764"/>
    </source>
</evidence>
<dbReference type="AlphaFoldDB" id="A0A1Y0VUY4"/>
<dbReference type="Proteomes" id="UP000743107">
    <property type="component" value="Unassembled WGS sequence"/>
</dbReference>
<dbReference type="GeneID" id="33062454"/>
<evidence type="ECO:0000313" key="4">
    <source>
        <dbReference type="EMBL" id="ARW19946.1"/>
    </source>
</evidence>
<protein>
    <recommendedName>
        <fullName evidence="3">UPF0122 protein GBO79_00820</fullName>
    </recommendedName>
</protein>
<dbReference type="Proteomes" id="UP001214131">
    <property type="component" value="Chromosome"/>
</dbReference>
<dbReference type="Proteomes" id="UP000472573">
    <property type="component" value="Unassembled WGS sequence"/>
</dbReference>
<reference evidence="5" key="3">
    <citation type="submission" date="2019-12" db="EMBL/GenBank/DDBJ databases">
        <title>SpeciesPrimer: A bioinformatics pipeline dedicated to the design of qPCR primers for the quantification of bacterial species.</title>
        <authorList>
            <person name="Dreier M."/>
            <person name="Berthoud H."/>
            <person name="Shani N."/>
            <person name="Wechsler D."/>
            <person name="Junier P."/>
        </authorList>
    </citation>
    <scope>NUCLEOTIDE SEQUENCE</scope>
    <source>
        <strain evidence="5">FAM13073</strain>
    </source>
</reference>
<dbReference type="Proteomes" id="UP001194632">
    <property type="component" value="Unassembled WGS sequence"/>
</dbReference>
<dbReference type="EMBL" id="JADOFV010000001">
    <property type="protein sequence ID" value="MBF7126649.1"/>
    <property type="molecule type" value="Genomic_DNA"/>
</dbReference>
<dbReference type="Proteomes" id="UP000196118">
    <property type="component" value="Chromosome"/>
</dbReference>
<organism evidence="4 9">
    <name type="scientific">Pediococcus pentosaceus</name>
    <dbReference type="NCBI Taxonomy" id="1255"/>
    <lineage>
        <taxon>Bacteria</taxon>
        <taxon>Bacillati</taxon>
        <taxon>Bacillota</taxon>
        <taxon>Bacilli</taxon>
        <taxon>Lactobacillales</taxon>
        <taxon>Lactobacillaceae</taxon>
        <taxon>Pediococcus</taxon>
    </lineage>
</organism>
<reference evidence="4 9" key="1">
    <citation type="submission" date="2017-05" db="EMBL/GenBank/DDBJ databases">
        <title>Genome sequence of Pediococcus pentosaceus strain SRCM100892.</title>
        <authorList>
            <person name="Cho S.H."/>
        </authorList>
    </citation>
    <scope>NUCLEOTIDE SEQUENCE [LARGE SCALE GENOMIC DNA]</scope>
    <source>
        <strain evidence="4 9">SRCM100892</strain>
    </source>
</reference>
<reference evidence="8 11" key="6">
    <citation type="submission" date="2023-02" db="EMBL/GenBank/DDBJ databases">
        <title>Comparative genomics and fermentation flavor characterization of five lactic acid bacteria reveal flavor biosynthesis metabolic pathways in fermented muskmelon puree.</title>
        <authorList>
            <person name="Yuan L."/>
            <person name="Li M."/>
            <person name="Xu X."/>
            <person name="Lao F."/>
            <person name="Wu J."/>
        </authorList>
    </citation>
    <scope>NUCLEOTIDE SEQUENCE [LARGE SCALE GENOMIC DNA]</scope>
    <source>
        <strain evidence="8 11">Ca-4</strain>
    </source>
</reference>
<dbReference type="OMA" id="YYKNRSI"/>
<dbReference type="EMBL" id="CP118739">
    <property type="protein sequence ID" value="WEA57458.1"/>
    <property type="molecule type" value="Genomic_DNA"/>
</dbReference>
<dbReference type="PANTHER" id="PTHR40083">
    <property type="entry name" value="UPF0122 PROTEIN CBO2450/CLC_2298"/>
    <property type="match status" value="1"/>
</dbReference>
<dbReference type="GO" id="GO:0003677">
    <property type="term" value="F:DNA binding"/>
    <property type="evidence" value="ECO:0007669"/>
    <property type="project" value="UniProtKB-KW"/>
</dbReference>
<evidence type="ECO:0000256" key="1">
    <source>
        <dbReference type="ARBA" id="ARBA00008720"/>
    </source>
</evidence>
<evidence type="ECO:0000313" key="11">
    <source>
        <dbReference type="Proteomes" id="UP001214131"/>
    </source>
</evidence>
<dbReference type="EMBL" id="CP021474">
    <property type="protein sequence ID" value="ARW19946.1"/>
    <property type="molecule type" value="Genomic_DNA"/>
</dbReference>
<dbReference type="InterPro" id="IPR036388">
    <property type="entry name" value="WH-like_DNA-bd_sf"/>
</dbReference>
<dbReference type="NCBIfam" id="NF045758">
    <property type="entry name" value="YlxM"/>
    <property type="match status" value="1"/>
</dbReference>
<evidence type="ECO:0000256" key="3">
    <source>
        <dbReference type="HAMAP-Rule" id="MF_00245"/>
    </source>
</evidence>
<sequence>MEIEKNNRINSLLEFYEQLLTPKQKEYITLYYADDYSLGEISEEFQVSRQAVYDNIKRTVNILEKYEQQLHLLSNFEVRNAKFDQIRAYINQKYPEDTELKHFLDDLEKSEEE</sequence>
<dbReference type="PANTHER" id="PTHR40083:SF1">
    <property type="entry name" value="UPF0122 PROTEIN YLXM"/>
    <property type="match status" value="1"/>
</dbReference>
<evidence type="ECO:0000313" key="6">
    <source>
        <dbReference type="EMBL" id="MBF7114458.1"/>
    </source>
</evidence>
<dbReference type="EMBL" id="JADOFP010000002">
    <property type="protein sequence ID" value="MBF7114458.1"/>
    <property type="molecule type" value="Genomic_DNA"/>
</dbReference>
<dbReference type="InterPro" id="IPR007394">
    <property type="entry name" value="UPF0122"/>
</dbReference>